<evidence type="ECO:0000313" key="1">
    <source>
        <dbReference type="EMBL" id="MCU9613646.1"/>
    </source>
</evidence>
<name>A0AAE3LN74_9BACI</name>
<dbReference type="Proteomes" id="UP001209318">
    <property type="component" value="Unassembled WGS sequence"/>
</dbReference>
<dbReference type="EMBL" id="JAOUSF010000003">
    <property type="protein sequence ID" value="MCU9613646.1"/>
    <property type="molecule type" value="Genomic_DNA"/>
</dbReference>
<keyword evidence="2" id="KW-1185">Reference proteome</keyword>
<dbReference type="Pfam" id="PF13031">
    <property type="entry name" value="DUF3892"/>
    <property type="match status" value="1"/>
</dbReference>
<dbReference type="InterPro" id="IPR024997">
    <property type="entry name" value="DUF3892"/>
</dbReference>
<reference evidence="1" key="1">
    <citation type="submission" date="2022-10" db="EMBL/GenBank/DDBJ databases">
        <title>Description of Fervidibacillus gen. nov. in the family Fervidibacillaceae fam. nov. with two species, Fervidibacillus albus sp. nov., and Fervidibacillus halotolerans sp. nov., isolated from tidal flat sediments.</title>
        <authorList>
            <person name="Kwon K.K."/>
            <person name="Yang S.-H."/>
        </authorList>
    </citation>
    <scope>NUCLEOTIDE SEQUENCE</scope>
    <source>
        <strain evidence="1">JCM 19140</strain>
    </source>
</reference>
<dbReference type="AlphaFoldDB" id="A0AAE3LN74"/>
<sequence>MEKLVAVDRNTNGEIISFKTSSGRVISYRKALQEIYDGNITGVQIIERNEEDLPIIQTVSNDNSFINYPPIF</sequence>
<proteinExistence type="predicted"/>
<dbReference type="RefSeq" id="WP_263072884.1">
    <property type="nucleotide sequence ID" value="NZ_JAOUSF010000003.1"/>
</dbReference>
<gene>
    <name evidence="1" type="ORF">OEV98_08740</name>
</gene>
<organism evidence="1 2">
    <name type="scientific">Perspicuibacillus lycopersici</name>
    <dbReference type="NCBI Taxonomy" id="1325689"/>
    <lineage>
        <taxon>Bacteria</taxon>
        <taxon>Bacillati</taxon>
        <taxon>Bacillota</taxon>
        <taxon>Bacilli</taxon>
        <taxon>Bacillales</taxon>
        <taxon>Bacillaceae</taxon>
        <taxon>Perspicuibacillus</taxon>
    </lineage>
</organism>
<accession>A0AAE3LN74</accession>
<comment type="caution">
    <text evidence="1">The sequence shown here is derived from an EMBL/GenBank/DDBJ whole genome shotgun (WGS) entry which is preliminary data.</text>
</comment>
<evidence type="ECO:0000313" key="2">
    <source>
        <dbReference type="Proteomes" id="UP001209318"/>
    </source>
</evidence>
<protein>
    <submittedName>
        <fullName evidence="1">DUF3892 domain-containing protein</fullName>
    </submittedName>
</protein>